<dbReference type="EMBL" id="CACRTV010000057">
    <property type="protein sequence ID" value="VYU48580.1"/>
    <property type="molecule type" value="Genomic_DNA"/>
</dbReference>
<proteinExistence type="predicted"/>
<sequence length="116" mass="13986">MGVKVIPYICLDKVKARQLHRILDEYRDNLLLVWDENKSKVYAQCFIEYYQFIKEVTADTKFSFTRQEVFLVLADIMTNKLKGKCTLVSESTIYYFEFKKSILHKVMGRMRKWRKL</sequence>
<dbReference type="AlphaFoldDB" id="A0A6N3F998"/>
<gene>
    <name evidence="1" type="ORF">CPLFYP93_02447</name>
</gene>
<evidence type="ECO:0000313" key="1">
    <source>
        <dbReference type="EMBL" id="VYU48580.1"/>
    </source>
</evidence>
<name>A0A6N3F998_9CLOT</name>
<protein>
    <submittedName>
        <fullName evidence="1">Uncharacterized protein</fullName>
    </submittedName>
</protein>
<reference evidence="1" key="1">
    <citation type="submission" date="2019-11" db="EMBL/GenBank/DDBJ databases">
        <authorList>
            <person name="Feng L."/>
        </authorList>
    </citation>
    <scope>NUCLEOTIDE SEQUENCE</scope>
    <source>
        <strain evidence="1">CParaputrificumLFYP93</strain>
    </source>
</reference>
<accession>A0A6N3F998</accession>
<dbReference type="RefSeq" id="WP_156561811.1">
    <property type="nucleotide sequence ID" value="NZ_CACRTV010000057.1"/>
</dbReference>
<organism evidence="1">
    <name type="scientific">Clostridium paraputrificum</name>
    <dbReference type="NCBI Taxonomy" id="29363"/>
    <lineage>
        <taxon>Bacteria</taxon>
        <taxon>Bacillati</taxon>
        <taxon>Bacillota</taxon>
        <taxon>Clostridia</taxon>
        <taxon>Eubacteriales</taxon>
        <taxon>Clostridiaceae</taxon>
        <taxon>Clostridium</taxon>
    </lineage>
</organism>